<keyword evidence="2" id="KW-1185">Reference proteome</keyword>
<dbReference type="Pfam" id="PF07876">
    <property type="entry name" value="Dabb"/>
    <property type="match status" value="1"/>
</dbReference>
<dbReference type="Gene3D" id="3.30.70.100">
    <property type="match status" value="1"/>
</dbReference>
<dbReference type="InterPro" id="IPR013097">
    <property type="entry name" value="Dabb"/>
</dbReference>
<dbReference type="Proteomes" id="UP000467006">
    <property type="component" value="Chromosome"/>
</dbReference>
<accession>A0A7I7JWW9</accession>
<dbReference type="KEGG" id="mdu:MDUV_11860"/>
<evidence type="ECO:0000313" key="2">
    <source>
        <dbReference type="Proteomes" id="UP000467006"/>
    </source>
</evidence>
<dbReference type="RefSeq" id="WP_098002670.1">
    <property type="nucleotide sequence ID" value="NZ_AP022563.1"/>
</dbReference>
<dbReference type="PROSITE" id="PS51502">
    <property type="entry name" value="S_R_A_B_BARREL"/>
    <property type="match status" value="1"/>
</dbReference>
<dbReference type="InterPro" id="IPR011008">
    <property type="entry name" value="Dimeric_a/b-barrel"/>
</dbReference>
<reference evidence="1 2" key="1">
    <citation type="journal article" date="2019" name="Emerg. Microbes Infect.">
        <title>Comprehensive subspecies identification of 175 nontuberculous mycobacteria species based on 7547 genomic profiles.</title>
        <authorList>
            <person name="Matsumoto Y."/>
            <person name="Kinjo T."/>
            <person name="Motooka D."/>
            <person name="Nabeya D."/>
            <person name="Jung N."/>
            <person name="Uechi K."/>
            <person name="Horii T."/>
            <person name="Iida T."/>
            <person name="Fujita J."/>
            <person name="Nakamura S."/>
        </authorList>
    </citation>
    <scope>NUCLEOTIDE SEQUENCE [LARGE SCALE GENOMIC DNA]</scope>
    <source>
        <strain evidence="1 2">JCM 6396</strain>
    </source>
</reference>
<organism evidence="1 2">
    <name type="scientific">Mycolicibacterium duvalii</name>
    <dbReference type="NCBI Taxonomy" id="39688"/>
    <lineage>
        <taxon>Bacteria</taxon>
        <taxon>Bacillati</taxon>
        <taxon>Actinomycetota</taxon>
        <taxon>Actinomycetes</taxon>
        <taxon>Mycobacteriales</taxon>
        <taxon>Mycobacteriaceae</taxon>
        <taxon>Mycolicibacterium</taxon>
    </lineage>
</organism>
<dbReference type="AlphaFoldDB" id="A0A7I7JWW9"/>
<name>A0A7I7JWW9_9MYCO</name>
<sequence>MIRHVVLAKLKPGYDAAELSSIQRELHELNCPGTVRMTAGVDAGLRDGNCDFVIVADFTDADAFHGYDRDEAHNRVRARLVQMADQVSRAQFEIEG</sequence>
<dbReference type="SMART" id="SM00886">
    <property type="entry name" value="Dabb"/>
    <property type="match status" value="1"/>
</dbReference>
<protein>
    <submittedName>
        <fullName evidence="1">Uncharacterized protein</fullName>
    </submittedName>
</protein>
<proteinExistence type="predicted"/>
<evidence type="ECO:0000313" key="1">
    <source>
        <dbReference type="EMBL" id="BBX16326.1"/>
    </source>
</evidence>
<dbReference type="OrthoDB" id="6637496at2"/>
<gene>
    <name evidence="1" type="ORF">MDUV_11860</name>
</gene>
<dbReference type="EMBL" id="AP022563">
    <property type="protein sequence ID" value="BBX16326.1"/>
    <property type="molecule type" value="Genomic_DNA"/>
</dbReference>
<dbReference type="SUPFAM" id="SSF54909">
    <property type="entry name" value="Dimeric alpha+beta barrel"/>
    <property type="match status" value="1"/>
</dbReference>